<keyword evidence="2" id="KW-0413">Isomerase</keyword>
<evidence type="ECO:0000256" key="1">
    <source>
        <dbReference type="SAM" id="Phobius"/>
    </source>
</evidence>
<organism evidence="2 3">
    <name type="scientific">Paracoccus amoyensis</name>
    <dbReference type="NCBI Taxonomy" id="2760093"/>
    <lineage>
        <taxon>Bacteria</taxon>
        <taxon>Pseudomonadati</taxon>
        <taxon>Pseudomonadota</taxon>
        <taxon>Alphaproteobacteria</taxon>
        <taxon>Rhodobacterales</taxon>
        <taxon>Paracoccaceae</taxon>
        <taxon>Paracoccus</taxon>
    </lineage>
</organism>
<reference evidence="2" key="1">
    <citation type="submission" date="2020-08" db="EMBL/GenBank/DDBJ databases">
        <title>Paracoccus amoyensis sp. nov., isolated from the surface seawater at coast of Xiamen, Fujian.</title>
        <authorList>
            <person name="Lyu L."/>
        </authorList>
    </citation>
    <scope>NUCLEOTIDE SEQUENCE</scope>
    <source>
        <strain evidence="2">11-3</strain>
    </source>
</reference>
<sequence>MDNLGACVFASWQPGIGDPTPLGWLTVMLYALVAGLAFRVAGRVSFPLETRCRERSFWMIVGILMVLLAVNKQLDLQSALTATGRCLAKMQGWYEDRRTVQKDFLIGLAALAAVFLAAILAMLRGSWSRTGLAVVGLVFVCGFVMMRAVGFHHFDKMLGVPVMGIRANGILEWTGPVLIAISGFALLRKNNFSQSVW</sequence>
<feature type="transmembrane region" description="Helical" evidence="1">
    <location>
        <begin position="27"/>
        <end position="44"/>
    </location>
</feature>
<dbReference type="Proteomes" id="UP000608594">
    <property type="component" value="Unassembled WGS sequence"/>
</dbReference>
<protein>
    <submittedName>
        <fullName evidence="2">Isopropylmalate isomerase</fullName>
    </submittedName>
</protein>
<feature type="transmembrane region" description="Helical" evidence="1">
    <location>
        <begin position="170"/>
        <end position="187"/>
    </location>
</feature>
<feature type="transmembrane region" description="Helical" evidence="1">
    <location>
        <begin position="130"/>
        <end position="150"/>
    </location>
</feature>
<evidence type="ECO:0000313" key="2">
    <source>
        <dbReference type="EMBL" id="MBC9248505.1"/>
    </source>
</evidence>
<evidence type="ECO:0000313" key="3">
    <source>
        <dbReference type="Proteomes" id="UP000608594"/>
    </source>
</evidence>
<name>A0A926GFY7_9RHOB</name>
<keyword evidence="3" id="KW-1185">Reference proteome</keyword>
<comment type="caution">
    <text evidence="2">The sequence shown here is derived from an EMBL/GenBank/DDBJ whole genome shotgun (WGS) entry which is preliminary data.</text>
</comment>
<feature type="transmembrane region" description="Helical" evidence="1">
    <location>
        <begin position="104"/>
        <end position="123"/>
    </location>
</feature>
<feature type="transmembrane region" description="Helical" evidence="1">
    <location>
        <begin position="56"/>
        <end position="74"/>
    </location>
</feature>
<keyword evidence="1" id="KW-0812">Transmembrane</keyword>
<dbReference type="EMBL" id="JACOQL010000008">
    <property type="protein sequence ID" value="MBC9248505.1"/>
    <property type="molecule type" value="Genomic_DNA"/>
</dbReference>
<keyword evidence="1" id="KW-1133">Transmembrane helix</keyword>
<proteinExistence type="predicted"/>
<dbReference type="RefSeq" id="WP_187794969.1">
    <property type="nucleotide sequence ID" value="NZ_JACOQL010000008.1"/>
</dbReference>
<keyword evidence="1" id="KW-0472">Membrane</keyword>
<accession>A0A926GFY7</accession>
<dbReference type="AlphaFoldDB" id="A0A926GFY7"/>
<dbReference type="GO" id="GO:0016853">
    <property type="term" value="F:isomerase activity"/>
    <property type="evidence" value="ECO:0007669"/>
    <property type="project" value="UniProtKB-KW"/>
</dbReference>
<gene>
    <name evidence="2" type="ORF">H4P12_17730</name>
</gene>